<evidence type="ECO:0000313" key="1">
    <source>
        <dbReference type="EMBL" id="OFI49091.1"/>
    </source>
</evidence>
<name>A0A1E8GLG4_9LACT</name>
<dbReference type="OrthoDB" id="9801421at2"/>
<protein>
    <recommendedName>
        <fullName evidence="3">GIY-YIG domain-containing protein</fullName>
    </recommendedName>
</protein>
<gene>
    <name evidence="1" type="ORF">BG261_04250</name>
</gene>
<dbReference type="AlphaFoldDB" id="A0A1E8GLG4"/>
<reference evidence="2" key="1">
    <citation type="submission" date="2016-09" db="EMBL/GenBank/DDBJ databases">
        <title>Draft genome sequence of a novel species of the family Streptococcaceae isolated from flowers.</title>
        <authorList>
            <person name="Chuah L.-O."/>
            <person name="Yap K.-P."/>
            <person name="Thong K.L."/>
            <person name="Liong M.T."/>
            <person name="Ahmad R."/>
            <person name="Rusul G."/>
        </authorList>
    </citation>
    <scope>NUCLEOTIDE SEQUENCE [LARGE SCALE GENOMIC DNA]</scope>
    <source>
        <strain evidence="2">DF1</strain>
    </source>
</reference>
<accession>A0A1E8GLG4</accession>
<sequence>MTRMKQYAEDYLNSSDASNYSYNSEDLYLAVYGYESELSKKLKNLHGIYMLEFIDGGRYIGSAFHEEGMYNRIKTYMKYSAGSGNPLGNQARKDALPKSIQDKFATDRESFLTDDEDYLTFHILHTVEAIQDEQKYGIFDGDSEILSDMLEFVGDDGFTFYRNLNDNQAEEKYFKELFDTKINGLNLN</sequence>
<organism evidence="1 2">
    <name type="scientific">Floricoccus tropicus</name>
    <dbReference type="NCBI Taxonomy" id="1859473"/>
    <lineage>
        <taxon>Bacteria</taxon>
        <taxon>Bacillati</taxon>
        <taxon>Bacillota</taxon>
        <taxon>Bacilli</taxon>
        <taxon>Lactobacillales</taxon>
        <taxon>Streptococcaceae</taxon>
        <taxon>Floricoccus</taxon>
    </lineage>
</organism>
<keyword evidence="2" id="KW-1185">Reference proteome</keyword>
<dbReference type="STRING" id="1859473.BG261_04250"/>
<dbReference type="Proteomes" id="UP000178622">
    <property type="component" value="Unassembled WGS sequence"/>
</dbReference>
<dbReference type="RefSeq" id="WP_070792395.1">
    <property type="nucleotide sequence ID" value="NZ_MKIR01000021.1"/>
</dbReference>
<comment type="caution">
    <text evidence="1">The sequence shown here is derived from an EMBL/GenBank/DDBJ whole genome shotgun (WGS) entry which is preliminary data.</text>
</comment>
<evidence type="ECO:0008006" key="3">
    <source>
        <dbReference type="Google" id="ProtNLM"/>
    </source>
</evidence>
<dbReference type="EMBL" id="MKIR01000021">
    <property type="protein sequence ID" value="OFI49091.1"/>
    <property type="molecule type" value="Genomic_DNA"/>
</dbReference>
<evidence type="ECO:0000313" key="2">
    <source>
        <dbReference type="Proteomes" id="UP000178622"/>
    </source>
</evidence>
<proteinExistence type="predicted"/>